<dbReference type="Proteomes" id="UP001439008">
    <property type="component" value="Unassembled WGS sequence"/>
</dbReference>
<protein>
    <submittedName>
        <fullName evidence="1">Uncharacterized protein</fullName>
    </submittedName>
</protein>
<keyword evidence="2" id="KW-1185">Reference proteome</keyword>
<name>A0ABV2AQ08_9EUKA</name>
<reference evidence="1 2" key="1">
    <citation type="journal article" date="2024" name="BMC Biol.">
        <title>Comparative genomics of Ascetosporea gives new insight into the evolutionary basis for animal parasitism in Rhizaria.</title>
        <authorList>
            <person name="Hiltunen Thoren M."/>
            <person name="Onut-Brannstrom I."/>
            <person name="Alfjorden A."/>
            <person name="Peckova H."/>
            <person name="Swords F."/>
            <person name="Hooper C."/>
            <person name="Holzer A.S."/>
            <person name="Bass D."/>
            <person name="Burki F."/>
        </authorList>
    </citation>
    <scope>NUCLEOTIDE SEQUENCE [LARGE SCALE GENOMIC DNA]</scope>
    <source>
        <strain evidence="1">20-A016</strain>
    </source>
</reference>
<organism evidence="1 2">
    <name type="scientific">Bonamia ostreae</name>
    <dbReference type="NCBI Taxonomy" id="126728"/>
    <lineage>
        <taxon>Eukaryota</taxon>
        <taxon>Sar</taxon>
        <taxon>Rhizaria</taxon>
        <taxon>Endomyxa</taxon>
        <taxon>Ascetosporea</taxon>
        <taxon>Haplosporida</taxon>
        <taxon>Bonamia</taxon>
    </lineage>
</organism>
<evidence type="ECO:0000313" key="2">
    <source>
        <dbReference type="Proteomes" id="UP001439008"/>
    </source>
</evidence>
<accession>A0ABV2AQ08</accession>
<feature type="non-terminal residue" evidence="1">
    <location>
        <position position="51"/>
    </location>
</feature>
<dbReference type="EMBL" id="JBDODL010001742">
    <property type="protein sequence ID" value="MES1921767.1"/>
    <property type="molecule type" value="Genomic_DNA"/>
</dbReference>
<proteinExistence type="predicted"/>
<comment type="caution">
    <text evidence="1">The sequence shown here is derived from an EMBL/GenBank/DDBJ whole genome shotgun (WGS) entry which is preliminary data.</text>
</comment>
<evidence type="ECO:0000313" key="1">
    <source>
        <dbReference type="EMBL" id="MES1921767.1"/>
    </source>
</evidence>
<gene>
    <name evidence="1" type="ORF">MHBO_003298</name>
</gene>
<sequence length="51" mass="5539">MTTSGLGNLETMKGSISVCTCRTIDNQLSDTVDCDKQIECPRPEKPVNTHA</sequence>